<keyword evidence="2" id="KW-0812">Transmembrane</keyword>
<dbReference type="Proteomes" id="UP001054945">
    <property type="component" value="Unassembled WGS sequence"/>
</dbReference>
<dbReference type="Pfam" id="PF00028">
    <property type="entry name" value="Cadherin"/>
    <property type="match status" value="3"/>
</dbReference>
<dbReference type="FunFam" id="2.60.40.60:FF:000021">
    <property type="entry name" value="FAT atypical cadherin 1"/>
    <property type="match status" value="1"/>
</dbReference>
<evidence type="ECO:0000256" key="6">
    <source>
        <dbReference type="ARBA" id="ARBA00023136"/>
    </source>
</evidence>
<keyword evidence="6" id="KW-0472">Membrane</keyword>
<dbReference type="InterPro" id="IPR002126">
    <property type="entry name" value="Cadherin-like_dom"/>
</dbReference>
<organism evidence="9 10">
    <name type="scientific">Caerostris extrusa</name>
    <name type="common">Bark spider</name>
    <name type="synonym">Caerostris bankana</name>
    <dbReference type="NCBI Taxonomy" id="172846"/>
    <lineage>
        <taxon>Eukaryota</taxon>
        <taxon>Metazoa</taxon>
        <taxon>Ecdysozoa</taxon>
        <taxon>Arthropoda</taxon>
        <taxon>Chelicerata</taxon>
        <taxon>Arachnida</taxon>
        <taxon>Araneae</taxon>
        <taxon>Araneomorphae</taxon>
        <taxon>Entelegynae</taxon>
        <taxon>Araneoidea</taxon>
        <taxon>Araneidae</taxon>
        <taxon>Caerostris</taxon>
    </lineage>
</organism>
<feature type="domain" description="Cadherin" evidence="8">
    <location>
        <begin position="129"/>
        <end position="231"/>
    </location>
</feature>
<comment type="caution">
    <text evidence="9">The sequence shown here is derived from an EMBL/GenBank/DDBJ whole genome shotgun (WGS) entry which is preliminary data.</text>
</comment>
<dbReference type="InterPro" id="IPR015919">
    <property type="entry name" value="Cadherin-like_sf"/>
</dbReference>
<dbReference type="FunFam" id="2.60.40.60:FF:000026">
    <property type="entry name" value="FAT atypical cadherin 1"/>
    <property type="match status" value="1"/>
</dbReference>
<evidence type="ECO:0000256" key="7">
    <source>
        <dbReference type="PROSITE-ProRule" id="PRU00043"/>
    </source>
</evidence>
<protein>
    <submittedName>
        <fullName evidence="9">Protocadherin Fat 3</fullName>
    </submittedName>
</protein>
<dbReference type="PANTHER" id="PTHR24026">
    <property type="entry name" value="FAT ATYPICAL CADHERIN-RELATED"/>
    <property type="match status" value="1"/>
</dbReference>
<evidence type="ECO:0000259" key="8">
    <source>
        <dbReference type="PROSITE" id="PS50268"/>
    </source>
</evidence>
<dbReference type="SUPFAM" id="SSF49313">
    <property type="entry name" value="Cadherin-like"/>
    <property type="match status" value="3"/>
</dbReference>
<keyword evidence="4 7" id="KW-0106">Calcium</keyword>
<comment type="subcellular location">
    <subcellularLocation>
        <location evidence="1">Membrane</location>
    </subcellularLocation>
</comment>
<dbReference type="GO" id="GO:0005509">
    <property type="term" value="F:calcium ion binding"/>
    <property type="evidence" value="ECO:0007669"/>
    <property type="project" value="UniProtKB-UniRule"/>
</dbReference>
<feature type="domain" description="Cadherin" evidence="8">
    <location>
        <begin position="29"/>
        <end position="128"/>
    </location>
</feature>
<gene>
    <name evidence="9" type="primary">FAT3</name>
    <name evidence="9" type="ORF">CEXT_589931</name>
</gene>
<keyword evidence="3" id="KW-0677">Repeat</keyword>
<reference evidence="9 10" key="1">
    <citation type="submission" date="2021-06" db="EMBL/GenBank/DDBJ databases">
        <title>Caerostris extrusa draft genome.</title>
        <authorList>
            <person name="Kono N."/>
            <person name="Arakawa K."/>
        </authorList>
    </citation>
    <scope>NUCLEOTIDE SEQUENCE [LARGE SCALE GENOMIC DNA]</scope>
</reference>
<feature type="domain" description="Cadherin" evidence="8">
    <location>
        <begin position="232"/>
        <end position="332"/>
    </location>
</feature>
<accession>A0AAV4P109</accession>
<dbReference type="PRINTS" id="PR00205">
    <property type="entry name" value="CADHERIN"/>
</dbReference>
<dbReference type="PROSITE" id="PS50268">
    <property type="entry name" value="CADHERIN_2"/>
    <property type="match status" value="3"/>
</dbReference>
<keyword evidence="5" id="KW-1133">Transmembrane helix</keyword>
<evidence type="ECO:0000313" key="9">
    <source>
        <dbReference type="EMBL" id="GIX90248.1"/>
    </source>
</evidence>
<keyword evidence="10" id="KW-1185">Reference proteome</keyword>
<evidence type="ECO:0000256" key="4">
    <source>
        <dbReference type="ARBA" id="ARBA00022837"/>
    </source>
</evidence>
<dbReference type="FunFam" id="2.60.40.60:FF:000053">
    <property type="entry name" value="FAT atypical cadherin 3"/>
    <property type="match status" value="1"/>
</dbReference>
<dbReference type="GO" id="GO:0007156">
    <property type="term" value="P:homophilic cell adhesion via plasma membrane adhesion molecules"/>
    <property type="evidence" value="ECO:0007669"/>
    <property type="project" value="InterPro"/>
</dbReference>
<dbReference type="PROSITE" id="PS00232">
    <property type="entry name" value="CADHERIN_1"/>
    <property type="match status" value="1"/>
</dbReference>
<sequence length="363" mass="39876">MGKPRLSAIIPATVTIFISDINDCPPQFEHPSYAATVLLPTHQGVVITSVKATDPDTVATTSIKYNIVSGNYGEKFAINEDTGEITVRNPEDMNEEYQLVVSASDSEYEASSKVSIKVKESRAGTLHFSKSKYSAQVEENSAKVVTVAVITVIGTALNEHLTFKILNPSDMFEVGSTSGVVRSRGIPFDRELQSFYTLVIEVRSELTTPVQIAHVLVEVTVTDVNDNPPIFVNLPYYSVVPMEAQKGYIVRKVHAIDLDLGKNSQVHYELVEGDNKTFKVDPKNGEIILLKPVGSQNLDHEIIVAAVDGGYPPLRSTVEVPIRLINRDMPVFPKQYYNISVAESLHSKSAVLTVLADSQKEDN</sequence>
<dbReference type="GO" id="GO:0005886">
    <property type="term" value="C:plasma membrane"/>
    <property type="evidence" value="ECO:0007669"/>
    <property type="project" value="UniProtKB-SubCell"/>
</dbReference>
<name>A0AAV4P109_CAEEX</name>
<proteinExistence type="predicted"/>
<dbReference type="InterPro" id="IPR020894">
    <property type="entry name" value="Cadherin_CS"/>
</dbReference>
<evidence type="ECO:0000256" key="5">
    <source>
        <dbReference type="ARBA" id="ARBA00022989"/>
    </source>
</evidence>
<dbReference type="SMART" id="SM00112">
    <property type="entry name" value="CA"/>
    <property type="match status" value="3"/>
</dbReference>
<evidence type="ECO:0000313" key="10">
    <source>
        <dbReference type="Proteomes" id="UP001054945"/>
    </source>
</evidence>
<dbReference type="PANTHER" id="PTHR24026:SF126">
    <property type="entry name" value="PROTOCADHERIN FAT 4"/>
    <property type="match status" value="1"/>
</dbReference>
<dbReference type="AlphaFoldDB" id="A0AAV4P109"/>
<evidence type="ECO:0000256" key="3">
    <source>
        <dbReference type="ARBA" id="ARBA00022737"/>
    </source>
</evidence>
<evidence type="ECO:0000256" key="1">
    <source>
        <dbReference type="ARBA" id="ARBA00004370"/>
    </source>
</evidence>
<dbReference type="Gene3D" id="2.60.40.60">
    <property type="entry name" value="Cadherins"/>
    <property type="match status" value="3"/>
</dbReference>
<dbReference type="CDD" id="cd11304">
    <property type="entry name" value="Cadherin_repeat"/>
    <property type="match status" value="3"/>
</dbReference>
<dbReference type="EMBL" id="BPLR01003923">
    <property type="protein sequence ID" value="GIX90248.1"/>
    <property type="molecule type" value="Genomic_DNA"/>
</dbReference>
<evidence type="ECO:0000256" key="2">
    <source>
        <dbReference type="ARBA" id="ARBA00022692"/>
    </source>
</evidence>